<dbReference type="EMBL" id="JQ340175">
    <property type="protein sequence ID" value="AFH75155.1"/>
    <property type="molecule type" value="Genomic_DNA"/>
</dbReference>
<evidence type="ECO:0000313" key="1">
    <source>
        <dbReference type="EMBL" id="AFH75155.1"/>
    </source>
</evidence>
<organism evidence="1">
    <name type="scientific">Streptomyces sp. W75</name>
    <dbReference type="NCBI Taxonomy" id="1170711"/>
    <lineage>
        <taxon>Bacteria</taxon>
        <taxon>Bacillati</taxon>
        <taxon>Actinomycetota</taxon>
        <taxon>Actinomycetes</taxon>
        <taxon>Kitasatosporales</taxon>
        <taxon>Streptomycetaceae</taxon>
        <taxon>Streptomyces</taxon>
    </lineage>
</organism>
<geneLocation type="plasmid" evidence="1">
    <name>pCQ4</name>
</geneLocation>
<keyword evidence="1" id="KW-0614">Plasmid</keyword>
<reference evidence="1" key="1">
    <citation type="submission" date="2011-12" db="EMBL/GenBank/DDBJ databases">
        <title>Complete nucleotide sequence of Streptomyces circular plasmid pCQ4.</title>
        <authorList>
            <person name="Cheng Q."/>
            <person name="Tian X."/>
            <person name="Qin Z."/>
        </authorList>
    </citation>
    <scope>NUCLEOTIDE SEQUENCE</scope>
    <source>
        <strain evidence="1">W75</strain>
        <plasmid evidence="1">pCQ4</plasmid>
    </source>
</reference>
<dbReference type="AlphaFoldDB" id="I0CEE2"/>
<name>I0CEE2_9ACTN</name>
<protein>
    <submittedName>
        <fullName evidence="1">Uncharacterized protein</fullName>
    </submittedName>
</protein>
<accession>I0CEE2</accession>
<gene>
    <name evidence="1" type="ORF">pCQ4.30</name>
</gene>
<proteinExistence type="predicted"/>
<sequence length="39" mass="4472">MTCGRSPWVKGRVITGGRTGRMVVFVRFSARRREAFPMD</sequence>